<keyword evidence="1" id="KW-0472">Membrane</keyword>
<feature type="transmembrane region" description="Helical" evidence="1">
    <location>
        <begin position="215"/>
        <end position="237"/>
    </location>
</feature>
<keyword evidence="3" id="KW-1185">Reference proteome</keyword>
<organism evidence="2 3">
    <name type="scientific">Saccharibacillus brassicae</name>
    <dbReference type="NCBI Taxonomy" id="2583377"/>
    <lineage>
        <taxon>Bacteria</taxon>
        <taxon>Bacillati</taxon>
        <taxon>Bacillota</taxon>
        <taxon>Bacilli</taxon>
        <taxon>Bacillales</taxon>
        <taxon>Paenibacillaceae</taxon>
        <taxon>Saccharibacillus</taxon>
    </lineage>
</organism>
<dbReference type="EMBL" id="CP041217">
    <property type="protein sequence ID" value="QDH22091.1"/>
    <property type="molecule type" value="Genomic_DNA"/>
</dbReference>
<reference evidence="2 3" key="1">
    <citation type="submission" date="2019-06" db="EMBL/GenBank/DDBJ databases">
        <title>Saccharibacillus brassicae sp. nov., an endophytic bacterium isolated from Chinese cabbage seeds (Brassica pekinensis).</title>
        <authorList>
            <person name="Jiang L."/>
            <person name="Lee J."/>
            <person name="Kim S.W."/>
        </authorList>
    </citation>
    <scope>NUCLEOTIDE SEQUENCE [LARGE SCALE GENOMIC DNA]</scope>
    <source>
        <strain evidence="3">KCTC 43072 / ATSA2</strain>
    </source>
</reference>
<feature type="transmembrane region" description="Helical" evidence="1">
    <location>
        <begin position="136"/>
        <end position="158"/>
    </location>
</feature>
<dbReference type="Proteomes" id="UP000316968">
    <property type="component" value="Chromosome"/>
</dbReference>
<accession>A0A4Y6V0F6</accession>
<protein>
    <submittedName>
        <fullName evidence="2">DUF998 domain-containing protein</fullName>
    </submittedName>
</protein>
<feature type="transmembrane region" description="Helical" evidence="1">
    <location>
        <begin position="12"/>
        <end position="31"/>
    </location>
</feature>
<evidence type="ECO:0000313" key="3">
    <source>
        <dbReference type="Proteomes" id="UP000316968"/>
    </source>
</evidence>
<dbReference type="RefSeq" id="WP_141448635.1">
    <property type="nucleotide sequence ID" value="NZ_CP041217.1"/>
</dbReference>
<dbReference type="Pfam" id="PF06197">
    <property type="entry name" value="DUF998"/>
    <property type="match status" value="1"/>
</dbReference>
<keyword evidence="1" id="KW-1133">Transmembrane helix</keyword>
<dbReference type="InterPro" id="IPR009339">
    <property type="entry name" value="DUF998"/>
</dbReference>
<feature type="transmembrane region" description="Helical" evidence="1">
    <location>
        <begin position="179"/>
        <end position="203"/>
    </location>
</feature>
<keyword evidence="1" id="KW-0812">Transmembrane</keyword>
<evidence type="ECO:0000313" key="2">
    <source>
        <dbReference type="EMBL" id="QDH22091.1"/>
    </source>
</evidence>
<evidence type="ECO:0000256" key="1">
    <source>
        <dbReference type="SAM" id="Phobius"/>
    </source>
</evidence>
<gene>
    <name evidence="2" type="ORF">FFV09_15310</name>
</gene>
<name>A0A4Y6V0F6_SACBS</name>
<sequence>MMQQGKQTDHRHLGRIAAGGVAFMLAALIYVGTEAVSAAAWHNPPYDYAYNYISDLGVARSLTVDGREILSPLAAVMNFGFQAHGLLFVLGYVLALRLLRGKWGRFACAAAVVHGIGNFMVGYFPGESYDGVSPHVVGAGLAIVVGNLALILAGLSLRRRSAAETDGRGRAAEGRLLRFAPRLSVLGIALGSLGLAALALMVTRVFGHPAVFERLSVYTMTAWDLSFGFCLLAACVTESRRATGGQK</sequence>
<feature type="transmembrane region" description="Helical" evidence="1">
    <location>
        <begin position="106"/>
        <end position="124"/>
    </location>
</feature>
<dbReference type="AlphaFoldDB" id="A0A4Y6V0F6"/>
<feature type="transmembrane region" description="Helical" evidence="1">
    <location>
        <begin position="79"/>
        <end position="99"/>
    </location>
</feature>
<dbReference type="OrthoDB" id="2294590at2"/>
<dbReference type="KEGG" id="saca:FFV09_15310"/>
<proteinExistence type="predicted"/>